<keyword evidence="11" id="KW-1185">Reference proteome</keyword>
<keyword evidence="3 9" id="KW-0813">Transport</keyword>
<feature type="transmembrane region" description="Helical" evidence="9">
    <location>
        <begin position="20"/>
        <end position="40"/>
    </location>
</feature>
<accession>A0A183D4Q1</accession>
<keyword evidence="8 9" id="KW-0472">Membrane</keyword>
<evidence type="ECO:0000256" key="5">
    <source>
        <dbReference type="ARBA" id="ARBA00022792"/>
    </source>
</evidence>
<keyword evidence="4 9" id="KW-0812">Transmembrane</keyword>
<keyword evidence="6 9" id="KW-1133">Transmembrane helix</keyword>
<evidence type="ECO:0000256" key="9">
    <source>
        <dbReference type="RuleBase" id="RU363100"/>
    </source>
</evidence>
<evidence type="ECO:0000256" key="4">
    <source>
        <dbReference type="ARBA" id="ARBA00022692"/>
    </source>
</evidence>
<protein>
    <recommendedName>
        <fullName evidence="9">Mitochondrial pyruvate carrier</fullName>
    </recommendedName>
</protein>
<reference evidence="10 11" key="2">
    <citation type="submission" date="2018-11" db="EMBL/GenBank/DDBJ databases">
        <authorList>
            <consortium name="Pathogen Informatics"/>
        </authorList>
    </citation>
    <scope>NUCLEOTIDE SEQUENCE [LARGE SCALE GENOMIC DNA]</scope>
</reference>
<evidence type="ECO:0000256" key="8">
    <source>
        <dbReference type="ARBA" id="ARBA00023136"/>
    </source>
</evidence>
<gene>
    <name evidence="10" type="ORF">GPUH_LOCUS3692</name>
</gene>
<dbReference type="Proteomes" id="UP000271098">
    <property type="component" value="Unassembled WGS sequence"/>
</dbReference>
<dbReference type="Pfam" id="PF03650">
    <property type="entry name" value="MPC"/>
    <property type="match status" value="1"/>
</dbReference>
<comment type="similarity">
    <text evidence="2 9">Belongs to the mitochondrial pyruvate carrier (MPC) (TC 2.A.105) family.</text>
</comment>
<dbReference type="EMBL" id="UYRT01006454">
    <property type="protein sequence ID" value="VDK40573.1"/>
    <property type="molecule type" value="Genomic_DNA"/>
</dbReference>
<proteinExistence type="inferred from homology"/>
<reference evidence="12" key="1">
    <citation type="submission" date="2016-06" db="UniProtKB">
        <authorList>
            <consortium name="WormBaseParasite"/>
        </authorList>
    </citation>
    <scope>IDENTIFICATION</scope>
</reference>
<evidence type="ECO:0000256" key="7">
    <source>
        <dbReference type="ARBA" id="ARBA00023128"/>
    </source>
</evidence>
<dbReference type="OrthoDB" id="869189at2759"/>
<comment type="subcellular location">
    <subcellularLocation>
        <location evidence="1 9">Mitochondrion inner membrane</location>
        <topology evidence="1 9">Multi-pass membrane protein</topology>
    </subcellularLocation>
</comment>
<sequence length="65" mass="7412">MALFVTGAIWMRYSFAIKPVNYNLASVNFFLCTVGLYQLSRKFRYESAKKRLAAANVQREVAGET</sequence>
<dbReference type="GO" id="GO:0005743">
    <property type="term" value="C:mitochondrial inner membrane"/>
    <property type="evidence" value="ECO:0007669"/>
    <property type="project" value="UniProtKB-SubCell"/>
</dbReference>
<evidence type="ECO:0000256" key="3">
    <source>
        <dbReference type="ARBA" id="ARBA00022448"/>
    </source>
</evidence>
<comment type="function">
    <text evidence="9">Mediates the uptake of pyruvate into mitochondria.</text>
</comment>
<evidence type="ECO:0000256" key="1">
    <source>
        <dbReference type="ARBA" id="ARBA00004448"/>
    </source>
</evidence>
<dbReference type="AlphaFoldDB" id="A0A183D4Q1"/>
<name>A0A183D4Q1_9BILA</name>
<dbReference type="InterPro" id="IPR005336">
    <property type="entry name" value="MPC"/>
</dbReference>
<dbReference type="WBParaSite" id="GPUH_0000369901-mRNA-1">
    <property type="protein sequence ID" value="GPUH_0000369901-mRNA-1"/>
    <property type="gene ID" value="GPUH_0000369901"/>
</dbReference>
<evidence type="ECO:0000313" key="11">
    <source>
        <dbReference type="Proteomes" id="UP000271098"/>
    </source>
</evidence>
<evidence type="ECO:0000313" key="10">
    <source>
        <dbReference type="EMBL" id="VDK40573.1"/>
    </source>
</evidence>
<keyword evidence="5 9" id="KW-0999">Mitochondrion inner membrane</keyword>
<comment type="caution">
    <text evidence="9">Lacks conserved residue(s) required for the propagation of feature annotation.</text>
</comment>
<evidence type="ECO:0000256" key="6">
    <source>
        <dbReference type="ARBA" id="ARBA00022989"/>
    </source>
</evidence>
<evidence type="ECO:0000256" key="2">
    <source>
        <dbReference type="ARBA" id="ARBA00006416"/>
    </source>
</evidence>
<evidence type="ECO:0000313" key="12">
    <source>
        <dbReference type="WBParaSite" id="GPUH_0000369901-mRNA-1"/>
    </source>
</evidence>
<keyword evidence="7 9" id="KW-0496">Mitochondrion</keyword>
<dbReference type="GO" id="GO:0006850">
    <property type="term" value="P:pyruvate import into mitochondria"/>
    <property type="evidence" value="ECO:0007669"/>
    <property type="project" value="InterPro"/>
</dbReference>
<organism evidence="12">
    <name type="scientific">Gongylonema pulchrum</name>
    <dbReference type="NCBI Taxonomy" id="637853"/>
    <lineage>
        <taxon>Eukaryota</taxon>
        <taxon>Metazoa</taxon>
        <taxon>Ecdysozoa</taxon>
        <taxon>Nematoda</taxon>
        <taxon>Chromadorea</taxon>
        <taxon>Rhabditida</taxon>
        <taxon>Spirurina</taxon>
        <taxon>Spiruromorpha</taxon>
        <taxon>Spiruroidea</taxon>
        <taxon>Gongylonematidae</taxon>
        <taxon>Gongylonema</taxon>
    </lineage>
</organism>